<keyword evidence="3" id="KW-1185">Reference proteome</keyword>
<evidence type="ECO:0000313" key="3">
    <source>
        <dbReference type="Proteomes" id="UP000070299"/>
    </source>
</evidence>
<protein>
    <recommendedName>
        <fullName evidence="1">Solute-binding protein family 3/N-terminal domain-containing protein</fullName>
    </recommendedName>
</protein>
<reference evidence="3" key="1">
    <citation type="submission" date="2016-02" db="EMBL/GenBank/DDBJ databases">
        <authorList>
            <person name="Schultz-Johansen M."/>
            <person name="Glaring M.A."/>
            <person name="Bech P.K."/>
            <person name="Stougaard P."/>
        </authorList>
    </citation>
    <scope>NUCLEOTIDE SEQUENCE [LARGE SCALE GENOMIC DNA]</scope>
    <source>
        <strain evidence="3">S66</strain>
    </source>
</reference>
<dbReference type="PANTHER" id="PTHR38834">
    <property type="entry name" value="PERIPLASMIC SUBSTRATE BINDING PROTEIN FAMILY 3"/>
    <property type="match status" value="1"/>
</dbReference>
<evidence type="ECO:0000313" key="2">
    <source>
        <dbReference type="EMBL" id="KXI30993.1"/>
    </source>
</evidence>
<dbReference type="STRING" id="1799789.AX660_00595"/>
<dbReference type="SUPFAM" id="SSF53850">
    <property type="entry name" value="Periplasmic binding protein-like II"/>
    <property type="match status" value="1"/>
</dbReference>
<evidence type="ECO:0000259" key="1">
    <source>
        <dbReference type="Pfam" id="PF00497"/>
    </source>
</evidence>
<comment type="caution">
    <text evidence="2">The sequence shown here is derived from an EMBL/GenBank/DDBJ whole genome shotgun (WGS) entry which is preliminary data.</text>
</comment>
<gene>
    <name evidence="2" type="ORF">AX660_00595</name>
</gene>
<dbReference type="Pfam" id="PF00497">
    <property type="entry name" value="SBP_bac_3"/>
    <property type="match status" value="1"/>
</dbReference>
<dbReference type="InterPro" id="IPR001638">
    <property type="entry name" value="Solute-binding_3/MltF_N"/>
</dbReference>
<accession>A0A136A6Y3</accession>
<sequence>MLFAKLSFAQTPELQVVTESSPPYQIMLDGEVAGPATDKVKDILATAGISAHFNMYPWARAYKKALNEPNTLIYAIAKTDKREKLFYWLTPVTYYKFGLVKLSTRDDIQIDDIQNIKQYRFAVQREDISHEWLLNKGLKEGENFITCSDIDCSWQLLLNNNVDLIIETPELIPSMLKQYGKTANNAVFIKAIPELEITGYLAANKNIAPNLLTKLQAAIAKHTEHP</sequence>
<dbReference type="EMBL" id="LSNE01000001">
    <property type="protein sequence ID" value="KXI30993.1"/>
    <property type="molecule type" value="Genomic_DNA"/>
</dbReference>
<dbReference type="AlphaFoldDB" id="A0A136A6Y3"/>
<feature type="domain" description="Solute-binding protein family 3/N-terminal" evidence="1">
    <location>
        <begin position="16"/>
        <end position="221"/>
    </location>
</feature>
<proteinExistence type="predicted"/>
<dbReference type="Gene3D" id="3.40.190.10">
    <property type="entry name" value="Periplasmic binding protein-like II"/>
    <property type="match status" value="2"/>
</dbReference>
<dbReference type="PANTHER" id="PTHR38834:SF3">
    <property type="entry name" value="SOLUTE-BINDING PROTEIN FAMILY 3_N-TERMINAL DOMAIN-CONTAINING PROTEIN"/>
    <property type="match status" value="1"/>
</dbReference>
<organism evidence="2 3">
    <name type="scientific">Paraglaciecola hydrolytica</name>
    <dbReference type="NCBI Taxonomy" id="1799789"/>
    <lineage>
        <taxon>Bacteria</taxon>
        <taxon>Pseudomonadati</taxon>
        <taxon>Pseudomonadota</taxon>
        <taxon>Gammaproteobacteria</taxon>
        <taxon>Alteromonadales</taxon>
        <taxon>Alteromonadaceae</taxon>
        <taxon>Paraglaciecola</taxon>
    </lineage>
</organism>
<name>A0A136A6Y3_9ALTE</name>
<dbReference type="Proteomes" id="UP000070299">
    <property type="component" value="Unassembled WGS sequence"/>
</dbReference>